<dbReference type="SUPFAM" id="SSF53067">
    <property type="entry name" value="Actin-like ATPase domain"/>
    <property type="match status" value="2"/>
</dbReference>
<evidence type="ECO:0000256" key="5">
    <source>
        <dbReference type="ARBA" id="ARBA00022777"/>
    </source>
</evidence>
<comment type="similarity">
    <text evidence="1 7">Belongs to the FGGY kinase family.</text>
</comment>
<dbReference type="PIRSF" id="PIRSF000538">
    <property type="entry name" value="GlpK"/>
    <property type="match status" value="1"/>
</dbReference>
<keyword evidence="4 7" id="KW-0547">Nucleotide-binding</keyword>
<evidence type="ECO:0000259" key="9">
    <source>
        <dbReference type="Pfam" id="PF02782"/>
    </source>
</evidence>
<keyword evidence="2 7" id="KW-0859">Xylose metabolism</keyword>
<dbReference type="Gene3D" id="3.30.420.40">
    <property type="match status" value="2"/>
</dbReference>
<keyword evidence="3 7" id="KW-0808">Transferase</keyword>
<evidence type="ECO:0000256" key="1">
    <source>
        <dbReference type="ARBA" id="ARBA00009156"/>
    </source>
</evidence>
<dbReference type="EC" id="2.7.1.17" evidence="7"/>
<dbReference type="GO" id="GO:0004856">
    <property type="term" value="F:D-xylulokinase activity"/>
    <property type="evidence" value="ECO:0007669"/>
    <property type="project" value="UniProtKB-EC"/>
</dbReference>
<proteinExistence type="inferred from homology"/>
<dbReference type="InterPro" id="IPR043129">
    <property type="entry name" value="ATPase_NBD"/>
</dbReference>
<protein>
    <recommendedName>
        <fullName evidence="7">Xylulose kinase</fullName>
        <shortName evidence="7">Xylulokinase</shortName>
        <ecNumber evidence="7">2.7.1.17</ecNumber>
    </recommendedName>
</protein>
<name>A0ABY4FW16_9MICO</name>
<evidence type="ECO:0000256" key="2">
    <source>
        <dbReference type="ARBA" id="ARBA00022629"/>
    </source>
</evidence>
<dbReference type="InterPro" id="IPR018484">
    <property type="entry name" value="FGGY_N"/>
</dbReference>
<comment type="catalytic activity">
    <reaction evidence="7">
        <text>D-xylulose + ATP = D-xylulose 5-phosphate + ADP + H(+)</text>
        <dbReference type="Rhea" id="RHEA:10964"/>
        <dbReference type="ChEBI" id="CHEBI:15378"/>
        <dbReference type="ChEBI" id="CHEBI:17140"/>
        <dbReference type="ChEBI" id="CHEBI:30616"/>
        <dbReference type="ChEBI" id="CHEBI:57737"/>
        <dbReference type="ChEBI" id="CHEBI:456216"/>
        <dbReference type="EC" id="2.7.1.17"/>
    </reaction>
</comment>
<dbReference type="InterPro" id="IPR000577">
    <property type="entry name" value="Carb_kinase_FGGY"/>
</dbReference>
<evidence type="ECO:0000313" key="10">
    <source>
        <dbReference type="EMBL" id="UOQ60467.1"/>
    </source>
</evidence>
<dbReference type="InterPro" id="IPR050406">
    <property type="entry name" value="FGGY_Carb_Kinase"/>
</dbReference>
<dbReference type="PANTHER" id="PTHR43095:SF5">
    <property type="entry name" value="XYLULOSE KINASE"/>
    <property type="match status" value="1"/>
</dbReference>
<feature type="domain" description="Carbohydrate kinase FGGY C-terminal" evidence="9">
    <location>
        <begin position="260"/>
        <end position="437"/>
    </location>
</feature>
<dbReference type="Proteomes" id="UP000831775">
    <property type="component" value="Chromosome"/>
</dbReference>
<evidence type="ECO:0000256" key="4">
    <source>
        <dbReference type="ARBA" id="ARBA00022741"/>
    </source>
</evidence>
<dbReference type="PANTHER" id="PTHR43095">
    <property type="entry name" value="SUGAR KINASE"/>
    <property type="match status" value="1"/>
</dbReference>
<dbReference type="Pfam" id="PF02782">
    <property type="entry name" value="FGGY_C"/>
    <property type="match status" value="1"/>
</dbReference>
<accession>A0ABY4FW16</accession>
<sequence length="487" mass="50258">MTIPVVAGVDSSTQACKVELRAREDGRLIASGSAPHPATRPPVSEQDPHDWWRALVTAFAGALAAAPAVRVDAIGIAGQCHGFVPLDASGAVIRAAKLWNDTTAAPDLAALIADIGADRFVETTRSLPTAAFTIAKVAQFRAREPEAFSRMRTMLLPHDYLGFRLTGAYRTDRSDASGTGYFDPVANRYRLDHLERIDPGTDWAAMLPEVLPPEGITGSVSAAAAAELGIRPGIPVSAGAGDQHASALGLGITEGESIFSFGTSGVVVTTTERPLHDPTGTVSGTGNLTGGFLPLVCTLNAAKVTDTFTSLLGTDRETFSALALAAGSGGPVLAAFLDGERTPDRPGSSGLLADLTTATTREHLARAAVEGVVFGLLAGAEGIARLGFPLDGRVYAIGGGSRSAATPQLLADAIGRPVHLVDVAEPVARGAAVQAAAVAQGVTVRELGALWRPEGSRCLDPRAGTGAAERYARYHEVAAVTALDRRA</sequence>
<dbReference type="Pfam" id="PF00370">
    <property type="entry name" value="FGGY_N"/>
    <property type="match status" value="1"/>
</dbReference>
<dbReference type="NCBIfam" id="TIGR01312">
    <property type="entry name" value="XylB"/>
    <property type="match status" value="1"/>
</dbReference>
<evidence type="ECO:0000256" key="7">
    <source>
        <dbReference type="RuleBase" id="RU364073"/>
    </source>
</evidence>
<keyword evidence="11" id="KW-1185">Reference proteome</keyword>
<feature type="domain" description="Carbohydrate kinase FGGY N-terminal" evidence="8">
    <location>
        <begin position="6"/>
        <end position="249"/>
    </location>
</feature>
<evidence type="ECO:0000256" key="3">
    <source>
        <dbReference type="ARBA" id="ARBA00022679"/>
    </source>
</evidence>
<evidence type="ECO:0000256" key="6">
    <source>
        <dbReference type="ARBA" id="ARBA00022840"/>
    </source>
</evidence>
<dbReference type="RefSeq" id="WP_244686129.1">
    <property type="nucleotide sequence ID" value="NZ_CP095043.1"/>
</dbReference>
<evidence type="ECO:0000313" key="11">
    <source>
        <dbReference type="Proteomes" id="UP000831775"/>
    </source>
</evidence>
<evidence type="ECO:0000259" key="8">
    <source>
        <dbReference type="Pfam" id="PF00370"/>
    </source>
</evidence>
<dbReference type="InterPro" id="IPR006000">
    <property type="entry name" value="Xylulokinase"/>
</dbReference>
<dbReference type="InterPro" id="IPR018485">
    <property type="entry name" value="FGGY_C"/>
</dbReference>
<reference evidence="10 11" key="1">
    <citation type="submission" date="2022-04" db="EMBL/GenBank/DDBJ databases">
        <title>Leucobacter sp. isolated from rhizosphere of onion.</title>
        <authorList>
            <person name="Won M."/>
            <person name="Lee C.-M."/>
            <person name="Woen H.-Y."/>
            <person name="Kwon S.-W."/>
        </authorList>
    </citation>
    <scope>NUCLEOTIDE SEQUENCE [LARGE SCALE GENOMIC DNA]</scope>
    <source>
        <strain evidence="10 11">H25R-14</strain>
    </source>
</reference>
<dbReference type="EMBL" id="CP095043">
    <property type="protein sequence ID" value="UOQ60467.1"/>
    <property type="molecule type" value="Genomic_DNA"/>
</dbReference>
<gene>
    <name evidence="7 10" type="primary">xylB</name>
    <name evidence="10" type="ORF">MUN76_00300</name>
</gene>
<dbReference type="CDD" id="cd07809">
    <property type="entry name" value="ASKHA_NBD_FGGY_BaXK-like"/>
    <property type="match status" value="1"/>
</dbReference>
<keyword evidence="7" id="KW-0119">Carbohydrate metabolism</keyword>
<organism evidence="10 11">
    <name type="scientific">Leucobacter rhizosphaerae</name>
    <dbReference type="NCBI Taxonomy" id="2932245"/>
    <lineage>
        <taxon>Bacteria</taxon>
        <taxon>Bacillati</taxon>
        <taxon>Actinomycetota</taxon>
        <taxon>Actinomycetes</taxon>
        <taxon>Micrococcales</taxon>
        <taxon>Microbacteriaceae</taxon>
        <taxon>Leucobacter</taxon>
    </lineage>
</organism>
<keyword evidence="5 7" id="KW-0418">Kinase</keyword>
<keyword evidence="6 7" id="KW-0067">ATP-binding</keyword>